<dbReference type="EMBL" id="CAUYUJ010015430">
    <property type="protein sequence ID" value="CAK0853836.1"/>
    <property type="molecule type" value="Genomic_DNA"/>
</dbReference>
<evidence type="ECO:0000313" key="2">
    <source>
        <dbReference type="EMBL" id="CAK0853836.1"/>
    </source>
</evidence>
<protein>
    <submittedName>
        <fullName evidence="2">Uncharacterized protein</fullName>
    </submittedName>
</protein>
<gene>
    <name evidence="2" type="ORF">PCOR1329_LOCUS45183</name>
</gene>
<feature type="compositionally biased region" description="Basic and acidic residues" evidence="1">
    <location>
        <begin position="128"/>
        <end position="142"/>
    </location>
</feature>
<dbReference type="Proteomes" id="UP001189429">
    <property type="component" value="Unassembled WGS sequence"/>
</dbReference>
<feature type="region of interest" description="Disordered" evidence="1">
    <location>
        <begin position="128"/>
        <end position="148"/>
    </location>
</feature>
<evidence type="ECO:0000313" key="3">
    <source>
        <dbReference type="Proteomes" id="UP001189429"/>
    </source>
</evidence>
<keyword evidence="3" id="KW-1185">Reference proteome</keyword>
<sequence length="291" mass="30680">MPLDQMTVRGLELLPLALREGASLPFDQHLPDGELHLDVARRCGGCHLHAELLAAKEWMVQELFREALRQSPCAPTLGDGKSQGGVLAAVSFTQFGATEVPMARAALAAPSGSSSACVRAHALKVAQDRHRAQDYPRSDREPSATALAPGPAFQPLIVAAPGGAASATPRRHGARYASVTPRARVNSDAGATISCPPARQAAHRLQLQSPERAGHEEPQEAPEELGGLPSLAPRGAAISRHTSPTGRLPVLGTAGRAATLSEEASLHRRLKFASTQPEIPMPGRLMPLWPG</sequence>
<name>A0ABN9U4P4_9DINO</name>
<feature type="region of interest" description="Disordered" evidence="1">
    <location>
        <begin position="211"/>
        <end position="251"/>
    </location>
</feature>
<accession>A0ABN9U4P4</accession>
<organism evidence="2 3">
    <name type="scientific">Prorocentrum cordatum</name>
    <dbReference type="NCBI Taxonomy" id="2364126"/>
    <lineage>
        <taxon>Eukaryota</taxon>
        <taxon>Sar</taxon>
        <taxon>Alveolata</taxon>
        <taxon>Dinophyceae</taxon>
        <taxon>Prorocentrales</taxon>
        <taxon>Prorocentraceae</taxon>
        <taxon>Prorocentrum</taxon>
    </lineage>
</organism>
<proteinExistence type="predicted"/>
<reference evidence="2" key="1">
    <citation type="submission" date="2023-10" db="EMBL/GenBank/DDBJ databases">
        <authorList>
            <person name="Chen Y."/>
            <person name="Shah S."/>
            <person name="Dougan E. K."/>
            <person name="Thang M."/>
            <person name="Chan C."/>
        </authorList>
    </citation>
    <scope>NUCLEOTIDE SEQUENCE [LARGE SCALE GENOMIC DNA]</scope>
</reference>
<evidence type="ECO:0000256" key="1">
    <source>
        <dbReference type="SAM" id="MobiDB-lite"/>
    </source>
</evidence>
<feature type="region of interest" description="Disordered" evidence="1">
    <location>
        <begin position="271"/>
        <end position="291"/>
    </location>
</feature>
<feature type="region of interest" description="Disordered" evidence="1">
    <location>
        <begin position="162"/>
        <end position="194"/>
    </location>
</feature>
<comment type="caution">
    <text evidence="2">The sequence shown here is derived from an EMBL/GenBank/DDBJ whole genome shotgun (WGS) entry which is preliminary data.</text>
</comment>